<dbReference type="PROSITE" id="PS50930">
    <property type="entry name" value="HTH_LYTTR"/>
    <property type="match status" value="1"/>
</dbReference>
<dbReference type="SUPFAM" id="SSF52172">
    <property type="entry name" value="CheY-like"/>
    <property type="match status" value="1"/>
</dbReference>
<dbReference type="PANTHER" id="PTHR37299">
    <property type="entry name" value="TRANSCRIPTIONAL REGULATOR-RELATED"/>
    <property type="match status" value="1"/>
</dbReference>
<dbReference type="InterPro" id="IPR011006">
    <property type="entry name" value="CheY-like_superfamily"/>
</dbReference>
<proteinExistence type="predicted"/>
<keyword evidence="5" id="KW-1185">Reference proteome</keyword>
<keyword evidence="1" id="KW-0597">Phosphoprotein</keyword>
<evidence type="ECO:0000256" key="1">
    <source>
        <dbReference type="PROSITE-ProRule" id="PRU00169"/>
    </source>
</evidence>
<organism evidence="4 5">
    <name type="scientific">Ancylomarina subtilis</name>
    <dbReference type="NCBI Taxonomy" id="1639035"/>
    <lineage>
        <taxon>Bacteria</taxon>
        <taxon>Pseudomonadati</taxon>
        <taxon>Bacteroidota</taxon>
        <taxon>Bacteroidia</taxon>
        <taxon>Marinilabiliales</taxon>
        <taxon>Marinifilaceae</taxon>
        <taxon>Ancylomarina</taxon>
    </lineage>
</organism>
<dbReference type="Gene3D" id="3.40.50.2300">
    <property type="match status" value="1"/>
</dbReference>
<dbReference type="FunFam" id="3.40.50.2300:FF:000361">
    <property type="entry name" value="Two-component system response regulator"/>
    <property type="match status" value="1"/>
</dbReference>
<dbReference type="PANTHER" id="PTHR37299:SF1">
    <property type="entry name" value="STAGE 0 SPORULATION PROTEIN A HOMOLOG"/>
    <property type="match status" value="1"/>
</dbReference>
<evidence type="ECO:0000313" key="5">
    <source>
        <dbReference type="Proteomes" id="UP000293562"/>
    </source>
</evidence>
<feature type="domain" description="HTH LytTR-type" evidence="3">
    <location>
        <begin position="147"/>
        <end position="210"/>
    </location>
</feature>
<dbReference type="GO" id="GO:0003677">
    <property type="term" value="F:DNA binding"/>
    <property type="evidence" value="ECO:0007669"/>
    <property type="project" value="InterPro"/>
</dbReference>
<sequence>MISVAIVEDEHLAARELENNLLSLRPDAVHIKVKLENVSQAVAWFSENEVDLIFMDVHLGDGNSFSIFEQIELKTPVIFTTAYDQYAIQAFKQCSIDYLLKPIDEDDLEQALNKYDDMFVKPKSVDIESLQNSLQSIIGGQKYQERFMVSRGDRILSLDLDQVSYFMADGKACYLFSKDGTRYLFDGTLANLEKKLDPNIFFRINRKFIVSYSSIIDMVYYSKTRIKLNLKPTCEEAMDAIVSQDRSSDFKKWLNQ</sequence>
<dbReference type="InterPro" id="IPR007492">
    <property type="entry name" value="LytTR_DNA-bd_dom"/>
</dbReference>
<dbReference type="SMART" id="SM00448">
    <property type="entry name" value="REC"/>
    <property type="match status" value="1"/>
</dbReference>
<dbReference type="InterPro" id="IPR001789">
    <property type="entry name" value="Sig_transdc_resp-reg_receiver"/>
</dbReference>
<dbReference type="SMART" id="SM00850">
    <property type="entry name" value="LytTR"/>
    <property type="match status" value="1"/>
</dbReference>
<dbReference type="AlphaFoldDB" id="A0A4Q7VK04"/>
<accession>A0A4Q7VK04</accession>
<dbReference type="Proteomes" id="UP000293562">
    <property type="component" value="Unassembled WGS sequence"/>
</dbReference>
<evidence type="ECO:0000313" key="4">
    <source>
        <dbReference type="EMBL" id="RZT96338.1"/>
    </source>
</evidence>
<dbReference type="Pfam" id="PF04397">
    <property type="entry name" value="LytTR"/>
    <property type="match status" value="1"/>
</dbReference>
<dbReference type="Gene3D" id="2.40.50.1020">
    <property type="entry name" value="LytTr DNA-binding domain"/>
    <property type="match status" value="1"/>
</dbReference>
<comment type="caution">
    <text evidence="4">The sequence shown here is derived from an EMBL/GenBank/DDBJ whole genome shotgun (WGS) entry which is preliminary data.</text>
</comment>
<name>A0A4Q7VK04_9BACT</name>
<feature type="modified residue" description="4-aspartylphosphate" evidence="1">
    <location>
        <position position="56"/>
    </location>
</feature>
<dbReference type="InterPro" id="IPR046947">
    <property type="entry name" value="LytR-like"/>
</dbReference>
<protein>
    <submittedName>
        <fullName evidence="4">LytTR family two component transcriptional regulator</fullName>
    </submittedName>
</protein>
<gene>
    <name evidence="4" type="ORF">EV201_0976</name>
</gene>
<dbReference type="EMBL" id="SHKN01000001">
    <property type="protein sequence ID" value="RZT96338.1"/>
    <property type="molecule type" value="Genomic_DNA"/>
</dbReference>
<dbReference type="PROSITE" id="PS50110">
    <property type="entry name" value="RESPONSE_REGULATORY"/>
    <property type="match status" value="1"/>
</dbReference>
<dbReference type="RefSeq" id="WP_207224383.1">
    <property type="nucleotide sequence ID" value="NZ_SHKN01000001.1"/>
</dbReference>
<reference evidence="4 5" key="1">
    <citation type="submission" date="2019-02" db="EMBL/GenBank/DDBJ databases">
        <title>Genomic Encyclopedia of Type Strains, Phase IV (KMG-IV): sequencing the most valuable type-strain genomes for metagenomic binning, comparative biology and taxonomic classification.</title>
        <authorList>
            <person name="Goeker M."/>
        </authorList>
    </citation>
    <scope>NUCLEOTIDE SEQUENCE [LARGE SCALE GENOMIC DNA]</scope>
    <source>
        <strain evidence="4 5">DSM 28825</strain>
    </source>
</reference>
<dbReference type="Pfam" id="PF00072">
    <property type="entry name" value="Response_reg"/>
    <property type="match status" value="1"/>
</dbReference>
<feature type="domain" description="Response regulatory" evidence="2">
    <location>
        <begin position="3"/>
        <end position="116"/>
    </location>
</feature>
<dbReference type="GO" id="GO:0000156">
    <property type="term" value="F:phosphorelay response regulator activity"/>
    <property type="evidence" value="ECO:0007669"/>
    <property type="project" value="InterPro"/>
</dbReference>
<evidence type="ECO:0000259" key="2">
    <source>
        <dbReference type="PROSITE" id="PS50110"/>
    </source>
</evidence>
<evidence type="ECO:0000259" key="3">
    <source>
        <dbReference type="PROSITE" id="PS50930"/>
    </source>
</evidence>